<feature type="transmembrane region" description="Helical" evidence="2">
    <location>
        <begin position="658"/>
        <end position="682"/>
    </location>
</feature>
<feature type="transmembrane region" description="Helical" evidence="2">
    <location>
        <begin position="353"/>
        <end position="379"/>
    </location>
</feature>
<evidence type="ECO:0000256" key="1">
    <source>
        <dbReference type="SAM" id="MobiDB-lite"/>
    </source>
</evidence>
<feature type="transmembrane region" description="Helical" evidence="2">
    <location>
        <begin position="520"/>
        <end position="544"/>
    </location>
</feature>
<feature type="transmembrane region" description="Helical" evidence="2">
    <location>
        <begin position="438"/>
        <end position="458"/>
    </location>
</feature>
<evidence type="ECO:0000313" key="4">
    <source>
        <dbReference type="Proteomes" id="UP001499954"/>
    </source>
</evidence>
<feature type="region of interest" description="Disordered" evidence="1">
    <location>
        <begin position="928"/>
        <end position="1068"/>
    </location>
</feature>
<feature type="compositionally biased region" description="Basic and acidic residues" evidence="1">
    <location>
        <begin position="1055"/>
        <end position="1068"/>
    </location>
</feature>
<feature type="transmembrane region" description="Helical" evidence="2">
    <location>
        <begin position="494"/>
        <end position="514"/>
    </location>
</feature>
<organism evidence="3 4">
    <name type="scientific">Agromyces allii</name>
    <dbReference type="NCBI Taxonomy" id="393607"/>
    <lineage>
        <taxon>Bacteria</taxon>
        <taxon>Bacillati</taxon>
        <taxon>Actinomycetota</taxon>
        <taxon>Actinomycetes</taxon>
        <taxon>Micrococcales</taxon>
        <taxon>Microbacteriaceae</taxon>
        <taxon>Agromyces</taxon>
    </lineage>
</organism>
<keyword evidence="4" id="KW-1185">Reference proteome</keyword>
<feature type="compositionally biased region" description="Acidic residues" evidence="1">
    <location>
        <begin position="1003"/>
        <end position="1027"/>
    </location>
</feature>
<feature type="transmembrane region" description="Helical" evidence="2">
    <location>
        <begin position="251"/>
        <end position="272"/>
    </location>
</feature>
<dbReference type="Pfam" id="PF13641">
    <property type="entry name" value="Glyco_tranf_2_3"/>
    <property type="match status" value="1"/>
</dbReference>
<feature type="compositionally biased region" description="Basic and acidic residues" evidence="1">
    <location>
        <begin position="930"/>
        <end position="942"/>
    </location>
</feature>
<feature type="transmembrane region" description="Helical" evidence="2">
    <location>
        <begin position="721"/>
        <end position="741"/>
    </location>
</feature>
<proteinExistence type="predicted"/>
<reference evidence="3 4" key="1">
    <citation type="journal article" date="2019" name="Int. J. Syst. Evol. Microbiol.">
        <title>The Global Catalogue of Microorganisms (GCM) 10K type strain sequencing project: providing services to taxonomists for standard genome sequencing and annotation.</title>
        <authorList>
            <consortium name="The Broad Institute Genomics Platform"/>
            <consortium name="The Broad Institute Genome Sequencing Center for Infectious Disease"/>
            <person name="Wu L."/>
            <person name="Ma J."/>
        </authorList>
    </citation>
    <scope>NUCLEOTIDE SEQUENCE [LARGE SCALE GENOMIC DNA]</scope>
    <source>
        <strain evidence="3 4">JCM 13584</strain>
    </source>
</reference>
<keyword evidence="2" id="KW-0812">Transmembrane</keyword>
<dbReference type="SUPFAM" id="SSF53448">
    <property type="entry name" value="Nucleotide-diphospho-sugar transferases"/>
    <property type="match status" value="1"/>
</dbReference>
<feature type="transmembrane region" description="Helical" evidence="2">
    <location>
        <begin position="556"/>
        <end position="576"/>
    </location>
</feature>
<feature type="compositionally biased region" description="Pro residues" evidence="1">
    <location>
        <begin position="992"/>
        <end position="1002"/>
    </location>
</feature>
<accession>A0ABN2Q6C4</accession>
<dbReference type="Proteomes" id="UP001499954">
    <property type="component" value="Unassembled WGS sequence"/>
</dbReference>
<dbReference type="PANTHER" id="PTHR43685">
    <property type="entry name" value="GLYCOSYLTRANSFERASE"/>
    <property type="match status" value="1"/>
</dbReference>
<comment type="caution">
    <text evidence="3">The sequence shown here is derived from an EMBL/GenBank/DDBJ whole genome shotgun (WGS) entry which is preliminary data.</text>
</comment>
<feature type="compositionally biased region" description="Acidic residues" evidence="1">
    <location>
        <begin position="957"/>
        <end position="985"/>
    </location>
</feature>
<gene>
    <name evidence="3" type="ORF">GCM10009717_07430</name>
</gene>
<dbReference type="PANTHER" id="PTHR43685:SF3">
    <property type="entry name" value="SLR2126 PROTEIN"/>
    <property type="match status" value="1"/>
</dbReference>
<feature type="transmembrane region" description="Helical" evidence="2">
    <location>
        <begin position="688"/>
        <end position="709"/>
    </location>
</feature>
<dbReference type="EMBL" id="BAAAMK010000001">
    <property type="protein sequence ID" value="GAA1943476.1"/>
    <property type="molecule type" value="Genomic_DNA"/>
</dbReference>
<evidence type="ECO:0000313" key="3">
    <source>
        <dbReference type="EMBL" id="GAA1943476.1"/>
    </source>
</evidence>
<protein>
    <recommendedName>
        <fullName evidence="5">GT2 family glycosyltransferase</fullName>
    </recommendedName>
</protein>
<evidence type="ECO:0008006" key="5">
    <source>
        <dbReference type="Google" id="ProtNLM"/>
    </source>
</evidence>
<dbReference type="InterPro" id="IPR050834">
    <property type="entry name" value="Glycosyltransf_2"/>
</dbReference>
<feature type="transmembrane region" description="Helical" evidence="2">
    <location>
        <begin position="628"/>
        <end position="651"/>
    </location>
</feature>
<dbReference type="Gene3D" id="3.90.550.10">
    <property type="entry name" value="Spore Coat Polysaccharide Biosynthesis Protein SpsA, Chain A"/>
    <property type="match status" value="1"/>
</dbReference>
<feature type="transmembrane region" description="Helical" evidence="2">
    <location>
        <begin position="470"/>
        <end position="487"/>
    </location>
</feature>
<keyword evidence="2" id="KW-0472">Membrane</keyword>
<dbReference type="InterPro" id="IPR029044">
    <property type="entry name" value="Nucleotide-diphossugar_trans"/>
</dbReference>
<evidence type="ECO:0000256" key="2">
    <source>
        <dbReference type="SAM" id="Phobius"/>
    </source>
</evidence>
<keyword evidence="2" id="KW-1133">Transmembrane helix</keyword>
<name>A0ABN2Q6C4_9MICO</name>
<feature type="transmembrane region" description="Helical" evidence="2">
    <location>
        <begin position="410"/>
        <end position="431"/>
    </location>
</feature>
<dbReference type="RefSeq" id="WP_344313940.1">
    <property type="nucleotide sequence ID" value="NZ_BAAAMK010000001.1"/>
</dbReference>
<sequence length="1068" mass="111208">MFPRVTAVLVARHGGDRLRHTLDAVRAQTREPDALVIVLARPEGDARDIAASAGATHLVESNEPLSFGDAVRAGERVLEVPTGDTEALWLLTEDSAPEPEALEALLATLVNGRTVAVAAPKLVQWDEPDRLVSLGRTMTRLGRAVPVVPEELDQGQHDDRSDVLGADPAGILVRHHVWQALDGFDPALPVVDDGLDLGVRARLAGHRVVVVPAARLRFGRDGIAGPREGDRGSARRRSDRLARSAALHRRLAYAPAAAVPLHWLSFLPLALLRSIVDLLGKRPGAIPGEFAAALGTMFGGMKVARSRRVLAAARTAKWSAVAPLRLQPDEVRRRREAASEARRIRARGRTDDVQFIGTGGGWVLLVSAVTSVVLFSWLLGARGIAGGGLLPLSDGLTELWRNAAYGWRDVGAGFVGAADPFAGILAVLGSFAFWAPSLALVGVWLLALPAAALGAWFAASRLTERGSMRALAALLWTFAPMFLAALADGRPGAVIAHVLLGWLAYAMLGAARSWSSAATASLLFAAVIAAAPSLAPALLLAWIVALATSGRAAVRFAWLPVPALALALPLVVEQFVGGNPLGLLADPGLPFGSTPPTAWELALGLPQAGWGGWPEAVASIPALSGIDALTTMIVLSALLVPLALMALGAFFARGIRTVVLAALTVLAGFATAFAATLVAVAVSGDASVAVWSGAGLSLAWLGAIVAVVVSGDALRRLRGAVVAVLTVCAVIAVMPTLGSLATGTAIVGPAAERSVPAYVVAEADADPRVATLRMQPLDDGGLRATLVHGLGETLDDQSTLAQTRPELTEDERQIASIAGNLASRSGFDADAAVREFGVSFVLLEPAPTADAPAGVATAERARTALDGNAALTPVGETDFGTLWRFVDAAPDAAATRIPADTGWVGGLVTGVQVLVLLVTLLLSIPTGAGREVDRRTKREPRVRASKRVAAEPTPIEPEPEPGSEPDPVSEPEQEPSAEPESETAPDTEPAPETAPEPGPGPEPEPEPEPAPETSPEPEPEPEPEPTTEPEPQSEPKPKRAPRTKKAAPTEDPEPNTDRPDAGEAPDAR</sequence>